<evidence type="ECO:0000256" key="2">
    <source>
        <dbReference type="SAM" id="Phobius"/>
    </source>
</evidence>
<evidence type="ECO:0000313" key="5">
    <source>
        <dbReference type="WBParaSite" id="HPBE_0001037301-mRNA-1"/>
    </source>
</evidence>
<dbReference type="Proteomes" id="UP000050761">
    <property type="component" value="Unassembled WGS sequence"/>
</dbReference>
<feature type="region of interest" description="Disordered" evidence="1">
    <location>
        <begin position="398"/>
        <end position="434"/>
    </location>
</feature>
<feature type="compositionally biased region" description="Polar residues" evidence="1">
    <location>
        <begin position="424"/>
        <end position="434"/>
    </location>
</feature>
<dbReference type="WBParaSite" id="HPBE_0001037301-mRNA-1">
    <property type="protein sequence ID" value="HPBE_0001037301-mRNA-1"/>
    <property type="gene ID" value="HPBE_0001037301"/>
</dbReference>
<dbReference type="InterPro" id="IPR021109">
    <property type="entry name" value="Peptidase_aspartic_dom_sf"/>
</dbReference>
<dbReference type="Gene3D" id="2.40.70.10">
    <property type="entry name" value="Acid Proteases"/>
    <property type="match status" value="1"/>
</dbReference>
<gene>
    <name evidence="3" type="ORF">HPBE_LOCUS10374</name>
</gene>
<accession>A0A3P7YBX1</accession>
<keyword evidence="2" id="KW-0812">Transmembrane</keyword>
<evidence type="ECO:0000256" key="1">
    <source>
        <dbReference type="SAM" id="MobiDB-lite"/>
    </source>
</evidence>
<protein>
    <submittedName>
        <fullName evidence="5">Peptidase A2 domain-containing protein</fullName>
    </submittedName>
</protein>
<feature type="region of interest" description="Disordered" evidence="1">
    <location>
        <begin position="330"/>
        <end position="366"/>
    </location>
</feature>
<proteinExistence type="predicted"/>
<evidence type="ECO:0000313" key="3">
    <source>
        <dbReference type="EMBL" id="VDO84831.1"/>
    </source>
</evidence>
<accession>A0A183FRC7</accession>
<dbReference type="SUPFAM" id="SSF50630">
    <property type="entry name" value="Acid proteases"/>
    <property type="match status" value="1"/>
</dbReference>
<sequence length="434" mass="47371">MVLWILIPTLIVTILIGCCVLYIKFYLLRRAATTASSALFEVARNFAPRKKNRGNQANAIRADSPNELEMEPPLFVPRIYAITDMVNDVHSTLPYIEFTINKVKVTAPLDSGASISYMKLSTLHDVAPSTSFLPKHTTATAANGTTIHLMAAVKIPITIGRYTISHQLWIASDSDCPAQVLLGSDFIRQLNKTGLPISLDLHKHVIAIGEDHHNLVQVNHVTIRAESPLHVMTEGTVTLPRRTTSIVRTKILGSLPSETMDVLIEDNQRWSDDLYVVGRALVSLNTDGTSFINIMNPSNTDIQLKDKTKIAWATPIVYPDVQILAVHHGPAAPNDGMLPTRERERKSTSPRPIPTNNNSLTKGPMNLDASPINSSCRIVPGISLEPGIVALHSTEATPADADRPTNGQHNKTNAALHPIASSEAPDNQQVTYSG</sequence>
<reference evidence="5" key="2">
    <citation type="submission" date="2019-09" db="UniProtKB">
        <authorList>
            <consortium name="WormBaseParasite"/>
        </authorList>
    </citation>
    <scope>IDENTIFICATION</scope>
</reference>
<name>A0A183FRC7_HELPZ</name>
<dbReference type="Pfam" id="PF13975">
    <property type="entry name" value="gag-asp_proteas"/>
    <property type="match status" value="1"/>
</dbReference>
<keyword evidence="2" id="KW-1133">Transmembrane helix</keyword>
<dbReference type="EMBL" id="UZAH01026744">
    <property type="protein sequence ID" value="VDO84831.1"/>
    <property type="molecule type" value="Genomic_DNA"/>
</dbReference>
<feature type="transmembrane region" description="Helical" evidence="2">
    <location>
        <begin position="6"/>
        <end position="27"/>
    </location>
</feature>
<dbReference type="AlphaFoldDB" id="A0A183FRC7"/>
<dbReference type="CDD" id="cd00303">
    <property type="entry name" value="retropepsin_like"/>
    <property type="match status" value="1"/>
</dbReference>
<dbReference type="OrthoDB" id="5861180at2759"/>
<keyword evidence="4" id="KW-1185">Reference proteome</keyword>
<reference evidence="3 4" key="1">
    <citation type="submission" date="2018-11" db="EMBL/GenBank/DDBJ databases">
        <authorList>
            <consortium name="Pathogen Informatics"/>
        </authorList>
    </citation>
    <scope>NUCLEOTIDE SEQUENCE [LARGE SCALE GENOMIC DNA]</scope>
</reference>
<organism evidence="4 5">
    <name type="scientific">Heligmosomoides polygyrus</name>
    <name type="common">Parasitic roundworm</name>
    <dbReference type="NCBI Taxonomy" id="6339"/>
    <lineage>
        <taxon>Eukaryota</taxon>
        <taxon>Metazoa</taxon>
        <taxon>Ecdysozoa</taxon>
        <taxon>Nematoda</taxon>
        <taxon>Chromadorea</taxon>
        <taxon>Rhabditida</taxon>
        <taxon>Rhabditina</taxon>
        <taxon>Rhabditomorpha</taxon>
        <taxon>Strongyloidea</taxon>
        <taxon>Heligmosomidae</taxon>
        <taxon>Heligmosomoides</taxon>
    </lineage>
</organism>
<evidence type="ECO:0000313" key="4">
    <source>
        <dbReference type="Proteomes" id="UP000050761"/>
    </source>
</evidence>
<keyword evidence="2" id="KW-0472">Membrane</keyword>